<dbReference type="Gene3D" id="2.40.30.60">
    <property type="entry name" value="RimM"/>
    <property type="match status" value="1"/>
</dbReference>
<dbReference type="OrthoDB" id="5381335at2"/>
<dbReference type="GO" id="GO:0043022">
    <property type="term" value="F:ribosome binding"/>
    <property type="evidence" value="ECO:0007669"/>
    <property type="project" value="InterPro"/>
</dbReference>
<evidence type="ECO:0000313" key="8">
    <source>
        <dbReference type="EMBL" id="QEC48678.1"/>
    </source>
</evidence>
<dbReference type="InterPro" id="IPR036976">
    <property type="entry name" value="RimM_N_sf"/>
</dbReference>
<evidence type="ECO:0000259" key="6">
    <source>
        <dbReference type="Pfam" id="PF01782"/>
    </source>
</evidence>
<name>A0A5B8U776_9ACTN</name>
<dbReference type="GO" id="GO:0006364">
    <property type="term" value="P:rRNA processing"/>
    <property type="evidence" value="ECO:0007669"/>
    <property type="project" value="UniProtKB-UniRule"/>
</dbReference>
<comment type="subcellular location">
    <subcellularLocation>
        <location evidence="5">Cytoplasm</location>
    </subcellularLocation>
</comment>
<organism evidence="8 9">
    <name type="scientific">Baekduia soli</name>
    <dbReference type="NCBI Taxonomy" id="496014"/>
    <lineage>
        <taxon>Bacteria</taxon>
        <taxon>Bacillati</taxon>
        <taxon>Actinomycetota</taxon>
        <taxon>Thermoleophilia</taxon>
        <taxon>Solirubrobacterales</taxon>
        <taxon>Baekduiaceae</taxon>
        <taxon>Baekduia</taxon>
    </lineage>
</organism>
<evidence type="ECO:0000256" key="5">
    <source>
        <dbReference type="HAMAP-Rule" id="MF_00014"/>
    </source>
</evidence>
<dbReference type="PANTHER" id="PTHR33692">
    <property type="entry name" value="RIBOSOME MATURATION FACTOR RIMM"/>
    <property type="match status" value="1"/>
</dbReference>
<dbReference type="GO" id="GO:0005840">
    <property type="term" value="C:ribosome"/>
    <property type="evidence" value="ECO:0007669"/>
    <property type="project" value="InterPro"/>
</dbReference>
<evidence type="ECO:0000313" key="9">
    <source>
        <dbReference type="Proteomes" id="UP000321805"/>
    </source>
</evidence>
<evidence type="ECO:0000256" key="3">
    <source>
        <dbReference type="ARBA" id="ARBA00022552"/>
    </source>
</evidence>
<protein>
    <recommendedName>
        <fullName evidence="5">Ribosome maturation factor RimM</fullName>
    </recommendedName>
</protein>
<dbReference type="SUPFAM" id="SSF50346">
    <property type="entry name" value="PRC-barrel domain"/>
    <property type="match status" value="1"/>
</dbReference>
<comment type="similarity">
    <text evidence="5">Belongs to the RimM family.</text>
</comment>
<dbReference type="Gene3D" id="2.30.30.240">
    <property type="entry name" value="PRC-barrel domain"/>
    <property type="match status" value="1"/>
</dbReference>
<dbReference type="EMBL" id="CP042430">
    <property type="protein sequence ID" value="QEC48678.1"/>
    <property type="molecule type" value="Genomic_DNA"/>
</dbReference>
<dbReference type="InterPro" id="IPR009000">
    <property type="entry name" value="Transl_B-barrel_sf"/>
</dbReference>
<reference evidence="8 9" key="1">
    <citation type="journal article" date="2018" name="J. Microbiol.">
        <title>Baekduia soli gen. nov., sp. nov., a novel bacterium isolated from the soil of Baekdu Mountain and proposal of a novel family name, Baekduiaceae fam. nov.</title>
        <authorList>
            <person name="An D.S."/>
            <person name="Siddiqi M.Z."/>
            <person name="Kim K.H."/>
            <person name="Yu H.S."/>
            <person name="Im W.T."/>
        </authorList>
    </citation>
    <scope>NUCLEOTIDE SEQUENCE [LARGE SCALE GENOMIC DNA]</scope>
    <source>
        <strain evidence="8 9">BR7-21</strain>
    </source>
</reference>
<comment type="function">
    <text evidence="5">An accessory protein needed during the final step in the assembly of 30S ribosomal subunit, possibly for assembly of the head region. Essential for efficient processing of 16S rRNA. May be needed both before and after RbfA during the maturation of 16S rRNA. It has affinity for free ribosomal 30S subunits but not for 70S ribosomes.</text>
</comment>
<dbReference type="InterPro" id="IPR011033">
    <property type="entry name" value="PRC_barrel-like_sf"/>
</dbReference>
<accession>A0A5B8U776</accession>
<dbReference type="HAMAP" id="MF_00014">
    <property type="entry name" value="Ribosome_mat_RimM"/>
    <property type="match status" value="1"/>
</dbReference>
<evidence type="ECO:0000256" key="2">
    <source>
        <dbReference type="ARBA" id="ARBA00022517"/>
    </source>
</evidence>
<dbReference type="GO" id="GO:0042274">
    <property type="term" value="P:ribosomal small subunit biogenesis"/>
    <property type="evidence" value="ECO:0007669"/>
    <property type="project" value="UniProtKB-UniRule"/>
</dbReference>
<keyword evidence="1 5" id="KW-0963">Cytoplasm</keyword>
<dbReference type="Pfam" id="PF24986">
    <property type="entry name" value="PRC_RimM"/>
    <property type="match status" value="1"/>
</dbReference>
<keyword evidence="4 5" id="KW-0143">Chaperone</keyword>
<sequence>MDGADPATTGEADALIGAGRVGRPHGLDGSFHLTQPRTRVIALGLTVEVGGRELEIVRRSGTAARPILRLAGITTREAIEALRGTELRVRRADAPALEEDEWLAEDLAGCRVVDGAVEVGVVRRLLAYPSCEVLEVAREGGQAGADVLVPLISDAVRSVDIEGRRIDVDLAFLGEGA</sequence>
<proteinExistence type="inferred from homology"/>
<dbReference type="GO" id="GO:0005737">
    <property type="term" value="C:cytoplasm"/>
    <property type="evidence" value="ECO:0007669"/>
    <property type="project" value="UniProtKB-SubCell"/>
</dbReference>
<dbReference type="Proteomes" id="UP000321805">
    <property type="component" value="Chromosome"/>
</dbReference>
<comment type="domain">
    <text evidence="5">The PRC barrel domain binds ribosomal protein uS19.</text>
</comment>
<keyword evidence="9" id="KW-1185">Reference proteome</keyword>
<gene>
    <name evidence="5 8" type="primary">rimM</name>
    <name evidence="8" type="ORF">FSW04_14590</name>
</gene>
<keyword evidence="3 5" id="KW-0698">rRNA processing</keyword>
<dbReference type="InterPro" id="IPR011961">
    <property type="entry name" value="RimM"/>
</dbReference>
<feature type="domain" description="RimM N-terminal" evidence="6">
    <location>
        <begin position="19"/>
        <end position="92"/>
    </location>
</feature>
<dbReference type="InterPro" id="IPR056792">
    <property type="entry name" value="PRC_RimM"/>
</dbReference>
<dbReference type="NCBIfam" id="TIGR02273">
    <property type="entry name" value="16S_RimM"/>
    <property type="match status" value="1"/>
</dbReference>
<dbReference type="SUPFAM" id="SSF50447">
    <property type="entry name" value="Translation proteins"/>
    <property type="match status" value="1"/>
</dbReference>
<dbReference type="AlphaFoldDB" id="A0A5B8U776"/>
<dbReference type="RefSeq" id="WP_146920486.1">
    <property type="nucleotide sequence ID" value="NZ_CP042430.1"/>
</dbReference>
<dbReference type="Pfam" id="PF01782">
    <property type="entry name" value="RimM"/>
    <property type="match status" value="1"/>
</dbReference>
<dbReference type="KEGG" id="bsol:FSW04_14590"/>
<evidence type="ECO:0000256" key="1">
    <source>
        <dbReference type="ARBA" id="ARBA00022490"/>
    </source>
</evidence>
<feature type="domain" description="Ribosome maturation factor RimM PRC barrel" evidence="7">
    <location>
        <begin position="105"/>
        <end position="170"/>
    </location>
</feature>
<evidence type="ECO:0000256" key="4">
    <source>
        <dbReference type="ARBA" id="ARBA00023186"/>
    </source>
</evidence>
<keyword evidence="2 5" id="KW-0690">Ribosome biogenesis</keyword>
<comment type="subunit">
    <text evidence="5">Binds ribosomal protein uS19.</text>
</comment>
<dbReference type="PANTHER" id="PTHR33692:SF1">
    <property type="entry name" value="RIBOSOME MATURATION FACTOR RIMM"/>
    <property type="match status" value="1"/>
</dbReference>
<dbReference type="InterPro" id="IPR002676">
    <property type="entry name" value="RimM_N"/>
</dbReference>
<evidence type="ECO:0000259" key="7">
    <source>
        <dbReference type="Pfam" id="PF24986"/>
    </source>
</evidence>